<accession>A0A0A1MSP5</accession>
<proteinExistence type="predicted"/>
<dbReference type="AlphaFoldDB" id="A0A0A1MSP5"/>
<sequence>MFQKAWDTRALNYEIHSYVKYYSLNNHYYALYYSFLPALYFQSSIGRIIAVLLHDFNLLTICCLYYPKLMEQNKTPHDMILEQVHLLILLYSEKVYLSYENYPKS</sequence>
<dbReference type="EMBL" id="CDGG01000001">
    <property type="protein sequence ID" value="CEI82694.1"/>
    <property type="molecule type" value="Genomic_DNA"/>
</dbReference>
<protein>
    <submittedName>
        <fullName evidence="1">Uncharacterized protein</fullName>
    </submittedName>
</protein>
<name>A0A0A1MSP5_9BACI</name>
<evidence type="ECO:0000313" key="1">
    <source>
        <dbReference type="EMBL" id="CEI82694.1"/>
    </source>
</evidence>
<gene>
    <name evidence="1" type="ORF">BN997_02579</name>
</gene>
<keyword evidence="2" id="KW-1185">Reference proteome</keyword>
<organism evidence="1 2">
    <name type="scientific">Oceanobacillus oncorhynchi</name>
    <dbReference type="NCBI Taxonomy" id="545501"/>
    <lineage>
        <taxon>Bacteria</taxon>
        <taxon>Bacillati</taxon>
        <taxon>Bacillota</taxon>
        <taxon>Bacilli</taxon>
        <taxon>Bacillales</taxon>
        <taxon>Bacillaceae</taxon>
        <taxon>Oceanobacillus</taxon>
    </lineage>
</organism>
<reference evidence="1 2" key="1">
    <citation type="submission" date="2014-11" db="EMBL/GenBank/DDBJ databases">
        <authorList>
            <person name="Urmite Genomes Urmite Genomes"/>
        </authorList>
    </citation>
    <scope>NUCLEOTIDE SEQUENCE [LARGE SCALE GENOMIC DNA]</scope>
    <source>
        <strain evidence="1 2">Oc5</strain>
    </source>
</reference>
<dbReference type="Proteomes" id="UP000040453">
    <property type="component" value="Unassembled WGS sequence"/>
</dbReference>
<evidence type="ECO:0000313" key="2">
    <source>
        <dbReference type="Proteomes" id="UP000040453"/>
    </source>
</evidence>